<evidence type="ECO:0000313" key="1">
    <source>
        <dbReference type="EMBL" id="RDH84122.1"/>
    </source>
</evidence>
<dbReference type="InterPro" id="IPR011989">
    <property type="entry name" value="ARM-like"/>
</dbReference>
<gene>
    <name evidence="1" type="ORF">DIZ80_06915</name>
</gene>
<dbReference type="EMBL" id="QFXC01000008">
    <property type="protein sequence ID" value="RDH84122.1"/>
    <property type="molecule type" value="Genomic_DNA"/>
</dbReference>
<dbReference type="AlphaFoldDB" id="A0A370DGV4"/>
<comment type="caution">
    <text evidence="1">The sequence shown here is derived from an EMBL/GenBank/DDBJ whole genome shotgun (WGS) entry which is preliminary data.</text>
</comment>
<dbReference type="Proteomes" id="UP000254266">
    <property type="component" value="Unassembled WGS sequence"/>
</dbReference>
<reference evidence="1 2" key="1">
    <citation type="journal article" date="2018" name="ISME J.">
        <title>Endosymbiont genomes yield clues of tubeworm success.</title>
        <authorList>
            <person name="Li Y."/>
            <person name="Liles M.R."/>
            <person name="Halanych K.M."/>
        </authorList>
    </citation>
    <scope>NUCLEOTIDE SEQUENCE [LARGE SCALE GENOMIC DNA]</scope>
    <source>
        <strain evidence="1">A1464</strain>
    </source>
</reference>
<dbReference type="InterPro" id="IPR011959">
    <property type="entry name" value="CHP02270"/>
</dbReference>
<keyword evidence="2" id="KW-1185">Reference proteome</keyword>
<organism evidence="1 2">
    <name type="scientific">endosymbiont of Galathealinum brachiosum</name>
    <dbReference type="NCBI Taxonomy" id="2200906"/>
    <lineage>
        <taxon>Bacteria</taxon>
        <taxon>Pseudomonadati</taxon>
        <taxon>Pseudomonadota</taxon>
        <taxon>Gammaproteobacteria</taxon>
        <taxon>sulfur-oxidizing symbionts</taxon>
    </lineage>
</organism>
<protein>
    <recommendedName>
        <fullName evidence="3">TIGR02270 family protein</fullName>
    </recommendedName>
</protein>
<proteinExistence type="predicted"/>
<dbReference type="NCBIfam" id="TIGR02270">
    <property type="entry name" value="TIGR02270 family protein"/>
    <property type="match status" value="1"/>
</dbReference>
<dbReference type="InterPro" id="IPR016024">
    <property type="entry name" value="ARM-type_fold"/>
</dbReference>
<dbReference type="SUPFAM" id="SSF48371">
    <property type="entry name" value="ARM repeat"/>
    <property type="match status" value="1"/>
</dbReference>
<evidence type="ECO:0000313" key="2">
    <source>
        <dbReference type="Proteomes" id="UP000254266"/>
    </source>
</evidence>
<dbReference type="Gene3D" id="1.25.10.10">
    <property type="entry name" value="Leucine-rich Repeat Variant"/>
    <property type="match status" value="1"/>
</dbReference>
<evidence type="ECO:0008006" key="3">
    <source>
        <dbReference type="Google" id="ProtNLM"/>
    </source>
</evidence>
<name>A0A370DGV4_9GAMM</name>
<sequence>MNAYQDIYDQYVVEASFLWLLRSIAVEQPHYNSDEILALENRIQAQLDGLLTALDDAWESCLTALELEEPGEVFTATIVAFKSHDMEKIQQVVKVGLSNKDAEKGLISALGWLPGKLIHPWVKKFFTSKDLNHKYLALCACSIRRENPSEYLNRILERDDCKQHIKLYARALRIIGELRRQDLMQHLTDAIAHDNEEIKFWALWSAILLGHHQLVSQLEPYVLTTNPNQHHAINIAFRVLPIEQAREWISRLSNDKAQTRTVIQATGILGDPHAVNWLILKMKEIVNARLAAQSFTFITGIDLIKNELTGEDRQHLIVQPNDLEGDDDISLDEDENLPWPDYEKVSSLWMNNGNRFVTGQRYFLGQGLSSENLQTTMRNGNQRQRHAAALELALTNSEIPMQNMRARLSVTGE</sequence>
<accession>A0A370DGV4</accession>